<dbReference type="PANTHER" id="PTHR43096">
    <property type="entry name" value="DNAJ HOMOLOG 1, MITOCHONDRIAL-RELATED"/>
    <property type="match status" value="1"/>
</dbReference>
<dbReference type="Pfam" id="PF01556">
    <property type="entry name" value="DnaJ_C"/>
    <property type="match status" value="1"/>
</dbReference>
<name>B3T3V7_9ZZZZ</name>
<dbReference type="SMART" id="SM00271">
    <property type="entry name" value="DnaJ"/>
    <property type="match status" value="1"/>
</dbReference>
<reference evidence="4" key="1">
    <citation type="journal article" date="2008" name="ISME J.">
        <title>Genomic patterns of recombination, clonal divergence and environment in marine microbial populations.</title>
        <authorList>
            <person name="Konstantinidis K.T."/>
            <person name="Delong E.F."/>
        </authorList>
    </citation>
    <scope>NUCLEOTIDE SEQUENCE</scope>
</reference>
<sequence length="340" mass="36754">MADDPYLVLGVGQDATEAEIKRAYRKLARQHHPDRNPNDAAAEERFKAIQAAHASIGTAAARKEYDQQRRMEDMFSRGGNPFGAGYGGFGGGGASGGGFRSSGGFDFSDILNQFMGGARGSDIRFETGSGARAGRQQSRPRPQQQAPARGPDIEAGLDINLTQALRGTKLEFGHRRLRLCSKCKGASFNSRQTCPVCNCRGVETRSSTITVTVPAGAQHGQQLRLKKMGHEHPQGEAGDLLITLRLDAEEGRRWEDGRLIQEVAVPYTTLMLGGSIRIRTPAGKRVQIEVADGTRIGDVRRLAGHGHDGGPLDIEFVLAEPGKVSKKQIETLKKMRDAGL</sequence>
<feature type="domain" description="J" evidence="3">
    <location>
        <begin position="4"/>
        <end position="69"/>
    </location>
</feature>
<dbReference type="SUPFAM" id="SSF46565">
    <property type="entry name" value="Chaperone J-domain"/>
    <property type="match status" value="1"/>
</dbReference>
<dbReference type="GO" id="GO:0051082">
    <property type="term" value="F:unfolded protein binding"/>
    <property type="evidence" value="ECO:0007669"/>
    <property type="project" value="InterPro"/>
</dbReference>
<evidence type="ECO:0000256" key="1">
    <source>
        <dbReference type="ARBA" id="ARBA00023186"/>
    </source>
</evidence>
<dbReference type="PRINTS" id="PR00625">
    <property type="entry name" value="JDOMAIN"/>
</dbReference>
<dbReference type="Gene3D" id="1.10.287.110">
    <property type="entry name" value="DnaJ domain"/>
    <property type="match status" value="1"/>
</dbReference>
<keyword evidence="1" id="KW-0143">Chaperone</keyword>
<feature type="compositionally biased region" description="Low complexity" evidence="2">
    <location>
        <begin position="130"/>
        <end position="150"/>
    </location>
</feature>
<organism evidence="4">
    <name type="scientific">uncultured marine microorganism HF4000_ANIW133F6</name>
    <dbReference type="NCBI Taxonomy" id="455529"/>
    <lineage>
        <taxon>unclassified sequences</taxon>
        <taxon>environmental samples</taxon>
    </lineage>
</organism>
<dbReference type="InterPro" id="IPR002939">
    <property type="entry name" value="DnaJ_C"/>
</dbReference>
<dbReference type="InterPro" id="IPR036869">
    <property type="entry name" value="J_dom_sf"/>
</dbReference>
<protein>
    <submittedName>
        <fullName evidence="4">Putative DnaJ domain protein</fullName>
    </submittedName>
</protein>
<dbReference type="CDD" id="cd06257">
    <property type="entry name" value="DnaJ"/>
    <property type="match status" value="1"/>
</dbReference>
<evidence type="ECO:0000313" key="4">
    <source>
        <dbReference type="EMBL" id="ABZ07266.1"/>
    </source>
</evidence>
<dbReference type="AlphaFoldDB" id="B3T3V7"/>
<dbReference type="InterPro" id="IPR008971">
    <property type="entry name" value="HSP40/DnaJ_pept-bd"/>
</dbReference>
<dbReference type="Gene3D" id="2.60.260.20">
    <property type="entry name" value="Urease metallochaperone UreE, N-terminal domain"/>
    <property type="match status" value="2"/>
</dbReference>
<feature type="region of interest" description="Disordered" evidence="2">
    <location>
        <begin position="121"/>
        <end position="153"/>
    </location>
</feature>
<evidence type="ECO:0000259" key="3">
    <source>
        <dbReference type="PROSITE" id="PS50076"/>
    </source>
</evidence>
<dbReference type="Pfam" id="PF00226">
    <property type="entry name" value="DnaJ"/>
    <property type="match status" value="1"/>
</dbReference>
<gene>
    <name evidence="4" type="ORF">ALOHA_HF4000ANIW133F6ctg1g16</name>
</gene>
<accession>B3T3V7</accession>
<dbReference type="PROSITE" id="PS50076">
    <property type="entry name" value="DNAJ_2"/>
    <property type="match status" value="1"/>
</dbReference>
<dbReference type="PANTHER" id="PTHR43096:SF52">
    <property type="entry name" value="DNAJ HOMOLOG 1, MITOCHONDRIAL-RELATED"/>
    <property type="match status" value="1"/>
</dbReference>
<dbReference type="InterPro" id="IPR001623">
    <property type="entry name" value="DnaJ_domain"/>
</dbReference>
<evidence type="ECO:0000256" key="2">
    <source>
        <dbReference type="SAM" id="MobiDB-lite"/>
    </source>
</evidence>
<dbReference type="SUPFAM" id="SSF49493">
    <property type="entry name" value="HSP40/DnaJ peptide-binding domain"/>
    <property type="match status" value="2"/>
</dbReference>
<proteinExistence type="predicted"/>
<dbReference type="GO" id="GO:0042026">
    <property type="term" value="P:protein refolding"/>
    <property type="evidence" value="ECO:0007669"/>
    <property type="project" value="TreeGrafter"/>
</dbReference>
<dbReference type="EMBL" id="EU016596">
    <property type="protein sequence ID" value="ABZ07266.1"/>
    <property type="molecule type" value="Genomic_DNA"/>
</dbReference>
<dbReference type="CDD" id="cd10747">
    <property type="entry name" value="DnaJ_C"/>
    <property type="match status" value="1"/>
</dbReference>